<dbReference type="AlphaFoldDB" id="A0A3M8P8W6"/>
<sequence length="60" mass="6709">MLLNSDESSMSYDESLLNSDEMMPSSDVGIGWVLELRLLSPFAQADGLQTEVFHVFSVRL</sequence>
<protein>
    <submittedName>
        <fullName evidence="1">Uncharacterized protein</fullName>
    </submittedName>
</protein>
<comment type="caution">
    <text evidence="1">The sequence shown here is derived from an EMBL/GenBank/DDBJ whole genome shotgun (WGS) entry which is preliminary data.</text>
</comment>
<dbReference type="EMBL" id="RIAX01000005">
    <property type="protein sequence ID" value="RNF39644.1"/>
    <property type="molecule type" value="Genomic_DNA"/>
</dbReference>
<evidence type="ECO:0000313" key="1">
    <source>
        <dbReference type="EMBL" id="RNF39644.1"/>
    </source>
</evidence>
<keyword evidence="2" id="KW-1185">Reference proteome</keyword>
<gene>
    <name evidence="1" type="ORF">EEX84_09240</name>
</gene>
<proteinExistence type="predicted"/>
<evidence type="ECO:0000313" key="2">
    <source>
        <dbReference type="Proteomes" id="UP000275473"/>
    </source>
</evidence>
<dbReference type="RefSeq" id="WP_123165344.1">
    <property type="nucleotide sequence ID" value="NZ_RIAX01000005.1"/>
</dbReference>
<name>A0A3M8P8W6_9BACL</name>
<dbReference type="Proteomes" id="UP000275473">
    <property type="component" value="Unassembled WGS sequence"/>
</dbReference>
<accession>A0A3M8P8W6</accession>
<organism evidence="1 2">
    <name type="scientific">Planococcus salinus</name>
    <dbReference type="NCBI Taxonomy" id="1848460"/>
    <lineage>
        <taxon>Bacteria</taxon>
        <taxon>Bacillati</taxon>
        <taxon>Bacillota</taxon>
        <taxon>Bacilli</taxon>
        <taxon>Bacillales</taxon>
        <taxon>Caryophanaceae</taxon>
        <taxon>Planococcus</taxon>
    </lineage>
</organism>
<reference evidence="1 2" key="1">
    <citation type="journal article" date="2018" name="Int. J. Syst. Evol. Microbiol.">
        <title>Planococcus salinus sp. nov., a moderately halophilic bacterium isolated from a saline-alkali soil.</title>
        <authorList>
            <person name="Gan L."/>
        </authorList>
    </citation>
    <scope>NUCLEOTIDE SEQUENCE [LARGE SCALE GENOMIC DNA]</scope>
    <source>
        <strain evidence="1 2">LCB217</strain>
    </source>
</reference>